<feature type="region of interest" description="Disordered" evidence="2">
    <location>
        <begin position="203"/>
        <end position="222"/>
    </location>
</feature>
<sequence>MDNMTETSSHKTRFLLTNSNYVIWKISIEAKLFDLGAREYVVGITKVDEKTSAEEIAKLSKLNTKAYSLIIQNLDSENLSLVSTTLPITDQFNGKALWTLLRNKYAGSNLAARSAALDIFLDLEFKDVSLFATAIRLSNQKMVLAGIMLDDQVKMMIMLQKLPRQEFRSFRDIVAMGFATESFEAIVKRLEAYTVTNNIKKDSLDEPQVSPQTSLHTQSVDSSLRSNPVCPHCKKVGHRPNNCWLKFPEKAPNTKRSHMTTDSQLSSNPTDFTWFRTAEGVRHHVDEIKFENVTYFR</sequence>
<evidence type="ECO:0008006" key="5">
    <source>
        <dbReference type="Google" id="ProtNLM"/>
    </source>
</evidence>
<reference evidence="4" key="2">
    <citation type="journal article" date="2011" name="Proc. Natl. Acad. Sci. U.S.A.">
        <title>Obligate biotrophy features unraveled by the genomic analysis of rust fungi.</title>
        <authorList>
            <person name="Duplessis S."/>
            <person name="Cuomo C.A."/>
            <person name="Lin Y.-C."/>
            <person name="Aerts A."/>
            <person name="Tisserant E."/>
            <person name="Veneault-Fourrey C."/>
            <person name="Joly D.L."/>
            <person name="Hacquard S."/>
            <person name="Amselem J."/>
            <person name="Cantarel B.L."/>
            <person name="Chiu R."/>
            <person name="Coutinho P.M."/>
            <person name="Feau N."/>
            <person name="Field M."/>
            <person name="Frey P."/>
            <person name="Gelhaye E."/>
            <person name="Goldberg J."/>
            <person name="Grabherr M.G."/>
            <person name="Kodira C.D."/>
            <person name="Kohler A."/>
            <person name="Kuees U."/>
            <person name="Lindquist E.A."/>
            <person name="Lucas S.M."/>
            <person name="Mago R."/>
            <person name="Mauceli E."/>
            <person name="Morin E."/>
            <person name="Murat C."/>
            <person name="Pangilinan J.L."/>
            <person name="Park R."/>
            <person name="Pearson M."/>
            <person name="Quesneville H."/>
            <person name="Rouhier N."/>
            <person name="Sakthikumar S."/>
            <person name="Salamov A.A."/>
            <person name="Schmutz J."/>
            <person name="Selles B."/>
            <person name="Shapiro H."/>
            <person name="Tanguay P."/>
            <person name="Tuskan G.A."/>
            <person name="Henrissat B."/>
            <person name="Van de Peer Y."/>
            <person name="Rouze P."/>
            <person name="Ellis J.G."/>
            <person name="Dodds P.N."/>
            <person name="Schein J.E."/>
            <person name="Zhong S."/>
            <person name="Hamelin R.C."/>
            <person name="Grigoriev I.V."/>
            <person name="Szabo L.J."/>
            <person name="Martin F."/>
        </authorList>
    </citation>
    <scope>NUCLEOTIDE SEQUENCE [LARGE SCALE GENOMIC DNA]</scope>
    <source>
        <strain evidence="4">CRL 75-36-700-3 / race SCCL</strain>
    </source>
</reference>
<dbReference type="VEuPathDB" id="FungiDB:PGTG_19015"/>
<dbReference type="GO" id="GO:0032865">
    <property type="term" value="C:ERMES complex"/>
    <property type="evidence" value="ECO:0007669"/>
    <property type="project" value="InterPro"/>
</dbReference>
<name>E3L8X7_PUCGT</name>
<dbReference type="EMBL" id="DS178378">
    <property type="protein sequence ID" value="EFP93002.1"/>
    <property type="molecule type" value="Genomic_DNA"/>
</dbReference>
<accession>E3L8X7</accession>
<proteinExistence type="predicted"/>
<reference key="1">
    <citation type="submission" date="2007-01" db="EMBL/GenBank/DDBJ databases">
        <title>The Genome Sequence of Puccinia graminis f. sp. tritici Strain CRL 75-36-700-3.</title>
        <authorList>
            <consortium name="The Broad Institute Genome Sequencing Platform"/>
            <person name="Birren B."/>
            <person name="Lander E."/>
            <person name="Galagan J."/>
            <person name="Nusbaum C."/>
            <person name="Devon K."/>
            <person name="Cuomo C."/>
            <person name="Jaffe D."/>
            <person name="Butler J."/>
            <person name="Alvarez P."/>
            <person name="Gnerre S."/>
            <person name="Grabherr M."/>
            <person name="Mauceli E."/>
            <person name="Brockman W."/>
            <person name="Young S."/>
            <person name="LaButti K."/>
            <person name="Sykes S."/>
            <person name="DeCaprio D."/>
            <person name="Crawford M."/>
            <person name="Koehrsen M."/>
            <person name="Engels R."/>
            <person name="Montgomery P."/>
            <person name="Pearson M."/>
            <person name="Howarth C."/>
            <person name="Larson L."/>
            <person name="White J."/>
            <person name="Zeng Q."/>
            <person name="Kodira C."/>
            <person name="Yandava C."/>
            <person name="Alvarado L."/>
            <person name="O'Leary S."/>
            <person name="Szabo L."/>
            <person name="Dean R."/>
            <person name="Schein J."/>
        </authorList>
    </citation>
    <scope>NUCLEOTIDE SEQUENCE</scope>
    <source>
        <strain>CRL 75-36-700-3</strain>
    </source>
</reference>
<organism evidence="3 4">
    <name type="scientific">Puccinia graminis f. sp. tritici (strain CRL 75-36-700-3 / race SCCL)</name>
    <name type="common">Black stem rust fungus</name>
    <dbReference type="NCBI Taxonomy" id="418459"/>
    <lineage>
        <taxon>Eukaryota</taxon>
        <taxon>Fungi</taxon>
        <taxon>Dikarya</taxon>
        <taxon>Basidiomycota</taxon>
        <taxon>Pucciniomycotina</taxon>
        <taxon>Pucciniomycetes</taxon>
        <taxon>Pucciniales</taxon>
        <taxon>Pucciniaceae</taxon>
        <taxon>Puccinia</taxon>
    </lineage>
</organism>
<dbReference type="Proteomes" id="UP000008783">
    <property type="component" value="Unassembled WGS sequence"/>
</dbReference>
<dbReference type="GeneID" id="10542978"/>
<keyword evidence="4" id="KW-1185">Reference proteome</keyword>
<dbReference type="PANTHER" id="PTHR28204:SF1">
    <property type="entry name" value="MITOCHONDRIAL DISTRIBUTION AND MORPHOLOGY PROTEIN 12"/>
    <property type="match status" value="1"/>
</dbReference>
<evidence type="ECO:0000313" key="4">
    <source>
        <dbReference type="Proteomes" id="UP000008783"/>
    </source>
</evidence>
<dbReference type="KEGG" id="pgr:PGTG_19015"/>
<gene>
    <name evidence="3" type="ORF">PGTG_19015</name>
</gene>
<dbReference type="Pfam" id="PF14223">
    <property type="entry name" value="Retrotran_gag_2"/>
    <property type="match status" value="1"/>
</dbReference>
<evidence type="ECO:0000256" key="1">
    <source>
        <dbReference type="ARBA" id="ARBA00022824"/>
    </source>
</evidence>
<dbReference type="AlphaFoldDB" id="E3L8X7"/>
<evidence type="ECO:0000256" key="2">
    <source>
        <dbReference type="SAM" id="MobiDB-lite"/>
    </source>
</evidence>
<dbReference type="OrthoDB" id="2505270at2759"/>
<dbReference type="HOGENOM" id="CLU_051119_1_0_1"/>
<feature type="compositionally biased region" description="Polar residues" evidence="2">
    <location>
        <begin position="209"/>
        <end position="222"/>
    </location>
</feature>
<keyword evidence="1" id="KW-0256">Endoplasmic reticulum</keyword>
<dbReference type="InterPro" id="IPR027532">
    <property type="entry name" value="Mdm12"/>
</dbReference>
<dbReference type="eggNOG" id="ENOG502SSQ0">
    <property type="taxonomic scope" value="Eukaryota"/>
</dbReference>
<protein>
    <recommendedName>
        <fullName evidence="5">DUF4219 domain-containing protein</fullName>
    </recommendedName>
</protein>
<dbReference type="RefSeq" id="XP_003337421.1">
    <property type="nucleotide sequence ID" value="XM_003337373.1"/>
</dbReference>
<dbReference type="PANTHER" id="PTHR28204">
    <property type="entry name" value="MITOCHONDRIAL DISTRIBUTION AND MORPHOLOGY PROTEIN 12"/>
    <property type="match status" value="1"/>
</dbReference>
<evidence type="ECO:0000313" key="3">
    <source>
        <dbReference type="EMBL" id="EFP93002.1"/>
    </source>
</evidence>
<dbReference type="GO" id="GO:0007005">
    <property type="term" value="P:mitochondrion organization"/>
    <property type="evidence" value="ECO:0007669"/>
    <property type="project" value="InterPro"/>
</dbReference>
<dbReference type="InParanoid" id="E3L8X7"/>